<reference evidence="2" key="1">
    <citation type="submission" date="2016-10" db="EMBL/GenBank/DDBJ databases">
        <authorList>
            <person name="Varghese N."/>
            <person name="Submissions S."/>
        </authorList>
    </citation>
    <scope>NUCLEOTIDE SEQUENCE [LARGE SCALE GENOMIC DNA]</scope>
    <source>
        <strain evidence="2">CGMCC 1.6474</strain>
    </source>
</reference>
<dbReference type="InterPro" id="IPR011006">
    <property type="entry name" value="CheY-like_superfamily"/>
</dbReference>
<evidence type="ECO:0000313" key="2">
    <source>
        <dbReference type="Proteomes" id="UP000198804"/>
    </source>
</evidence>
<dbReference type="EMBL" id="FOSV01000024">
    <property type="protein sequence ID" value="SFL77098.1"/>
    <property type="molecule type" value="Genomic_DNA"/>
</dbReference>
<dbReference type="RefSeq" id="WP_244535550.1">
    <property type="nucleotide sequence ID" value="NZ_FOSV01000024.1"/>
</dbReference>
<sequence>MRSNQDIAAKGTFQAAAGAARPLGDAAAQRSCYGIQVLVAGRRKQWRDEIGAQVRRAGFNATTVDSAVDALTVLVLGLPVDVLVTDADLRGSLCCSRLAEEARALRPNLGIVFSGDSAAFDGFDAVPPHVVALPVGGDETALARSVREALAARTN</sequence>
<proteinExistence type="predicted"/>
<accession>A0A1I4KEE3</accession>
<organism evidence="1 2">
    <name type="scientific">Methylorubrum salsuginis</name>
    <dbReference type="NCBI Taxonomy" id="414703"/>
    <lineage>
        <taxon>Bacteria</taxon>
        <taxon>Pseudomonadati</taxon>
        <taxon>Pseudomonadota</taxon>
        <taxon>Alphaproteobacteria</taxon>
        <taxon>Hyphomicrobiales</taxon>
        <taxon>Methylobacteriaceae</taxon>
        <taxon>Methylorubrum</taxon>
    </lineage>
</organism>
<dbReference type="STRING" id="414703.SAMN04488125_12416"/>
<gene>
    <name evidence="1" type="ORF">SAMN04488125_12416</name>
</gene>
<dbReference type="Proteomes" id="UP000198804">
    <property type="component" value="Unassembled WGS sequence"/>
</dbReference>
<keyword evidence="2" id="KW-1185">Reference proteome</keyword>
<name>A0A1I4KEE3_9HYPH</name>
<dbReference type="SUPFAM" id="SSF52172">
    <property type="entry name" value="CheY-like"/>
    <property type="match status" value="1"/>
</dbReference>
<protein>
    <submittedName>
        <fullName evidence="1">Uncharacterized protein</fullName>
    </submittedName>
</protein>
<dbReference type="AlphaFoldDB" id="A0A1I4KEE3"/>
<evidence type="ECO:0000313" key="1">
    <source>
        <dbReference type="EMBL" id="SFL77098.1"/>
    </source>
</evidence>